<dbReference type="GO" id="GO:0160107">
    <property type="term" value="F:tRNA (adenine(58)-N1)-methyltransferase activity"/>
    <property type="evidence" value="ECO:0007669"/>
    <property type="project" value="InterPro"/>
</dbReference>
<dbReference type="SUPFAM" id="SSF53335">
    <property type="entry name" value="S-adenosyl-L-methionine-dependent methyltransferases"/>
    <property type="match status" value="1"/>
</dbReference>
<dbReference type="PIRSF" id="PIRSF017269">
    <property type="entry name" value="GCD14"/>
    <property type="match status" value="1"/>
</dbReference>
<dbReference type="InterPro" id="IPR049470">
    <property type="entry name" value="TRM61_C"/>
</dbReference>
<sequence>MIILKNEEKTLTYSEKDRKIGTGNSAINVPPNLIISPGDVINTKSGLYTALCFQPPEFGNVCKRNAQIIQPHDAAYMIFRSGVKSGSMVLEAGAGSGSLSSFILWSIGSSGKLVTADNNENNLAATRENLSKFYDLSNWLPLLGDIRTENIEGKFHAIFLDIPDPWNAISNVMENLKPGGFLTTYSPNFNQMEKTAVEMKKNGMLVLENTELIKRNMLVREGSTRPDHNSLWHTAFITFAVKRSSSSLKL</sequence>
<dbReference type="PROSITE" id="PS51620">
    <property type="entry name" value="SAM_TRM61"/>
    <property type="match status" value="1"/>
</dbReference>
<dbReference type="RefSeq" id="WP_393972202.1">
    <property type="nucleotide sequence ID" value="NZ_CP133772.1"/>
</dbReference>
<feature type="binding site" evidence="5">
    <location>
        <position position="145"/>
    </location>
    <ligand>
        <name>S-adenosyl-L-methionine</name>
        <dbReference type="ChEBI" id="CHEBI:59789"/>
    </ligand>
</feature>
<dbReference type="Gene3D" id="3.40.50.150">
    <property type="entry name" value="Vaccinia Virus protein VP39"/>
    <property type="match status" value="1"/>
</dbReference>
<evidence type="ECO:0000313" key="7">
    <source>
        <dbReference type="EMBL" id="WYY00257.1"/>
    </source>
</evidence>
<evidence type="ECO:0000256" key="3">
    <source>
        <dbReference type="ARBA" id="ARBA00022691"/>
    </source>
</evidence>
<keyword evidence="3 5" id="KW-0949">S-adenosyl-L-methionine</keyword>
<evidence type="ECO:0000256" key="1">
    <source>
        <dbReference type="ARBA" id="ARBA00022603"/>
    </source>
</evidence>
<dbReference type="InterPro" id="IPR029063">
    <property type="entry name" value="SAM-dependent_MTases_sf"/>
</dbReference>
<dbReference type="Proteomes" id="UP001451606">
    <property type="component" value="Chromosome"/>
</dbReference>
<dbReference type="GeneID" id="95967554"/>
<reference evidence="7 8" key="1">
    <citation type="submission" date="2023-09" db="EMBL/GenBank/DDBJ databases">
        <authorList>
            <person name="Golyshina O.V."/>
            <person name="Lunev E.A."/>
            <person name="Bargiela R."/>
            <person name="Gaines M.C."/>
            <person name="Daum B."/>
            <person name="Bale N.J."/>
            <person name="Koenen M."/>
            <person name="Sinninghe Damst J.S."/>
            <person name="Yakimov M."/>
            <person name="Golyshin P.N."/>
        </authorList>
    </citation>
    <scope>NUCLEOTIDE SEQUENCE [LARGE SCALE GENOMIC DNA]</scope>
    <source>
        <strain evidence="7 8">M1</strain>
    </source>
</reference>
<feature type="binding site" evidence="5">
    <location>
        <begin position="96"/>
        <end position="99"/>
    </location>
    <ligand>
        <name>S-adenosyl-L-methionine</name>
        <dbReference type="ChEBI" id="CHEBI:59789"/>
    </ligand>
</feature>
<dbReference type="GO" id="GO:0031515">
    <property type="term" value="C:tRNA (m1A) methyltransferase complex"/>
    <property type="evidence" value="ECO:0007669"/>
    <property type="project" value="InterPro"/>
</dbReference>
<evidence type="ECO:0000256" key="4">
    <source>
        <dbReference type="ARBA" id="ARBA00022694"/>
    </source>
</evidence>
<keyword evidence="8" id="KW-1185">Reference proteome</keyword>
<keyword evidence="2" id="KW-0808">Transferase</keyword>
<organism evidence="7 8">
    <name type="scientific">Oxyplasma meridianum</name>
    <dbReference type="NCBI Taxonomy" id="3073602"/>
    <lineage>
        <taxon>Archaea</taxon>
        <taxon>Methanobacteriati</taxon>
        <taxon>Thermoplasmatota</taxon>
        <taxon>Thermoplasmata</taxon>
        <taxon>Thermoplasmatales</taxon>
        <taxon>Thermoplasmataceae</taxon>
        <taxon>Oxyplasma</taxon>
    </lineage>
</organism>
<dbReference type="EMBL" id="CP133772">
    <property type="protein sequence ID" value="WYY00257.1"/>
    <property type="molecule type" value="Genomic_DNA"/>
</dbReference>
<dbReference type="CDD" id="cd02440">
    <property type="entry name" value="AdoMet_MTases"/>
    <property type="match status" value="1"/>
</dbReference>
<keyword evidence="4" id="KW-0819">tRNA processing</keyword>
<evidence type="ECO:0000256" key="5">
    <source>
        <dbReference type="PIRSR" id="PIRSR017269-1"/>
    </source>
</evidence>
<feature type="binding site" evidence="5">
    <location>
        <position position="117"/>
    </location>
    <ligand>
        <name>S-adenosyl-L-methionine</name>
        <dbReference type="ChEBI" id="CHEBI:59789"/>
    </ligand>
</feature>
<evidence type="ECO:0000259" key="6">
    <source>
        <dbReference type="Pfam" id="PF08704"/>
    </source>
</evidence>
<feature type="domain" description="tRNA (adenine(58)-N(1))-methyltransferase catalytic subunit TRM61 C-terminal" evidence="6">
    <location>
        <begin position="63"/>
        <end position="222"/>
    </location>
</feature>
<dbReference type="InterPro" id="IPR014816">
    <property type="entry name" value="tRNA_MeTrfase_Gcd14"/>
</dbReference>
<dbReference type="Pfam" id="PF08704">
    <property type="entry name" value="GCD14"/>
    <property type="match status" value="1"/>
</dbReference>
<evidence type="ECO:0000313" key="8">
    <source>
        <dbReference type="Proteomes" id="UP001451606"/>
    </source>
</evidence>
<dbReference type="AlphaFoldDB" id="A0AAX4NHB4"/>
<accession>A0AAX4NHB4</accession>
<keyword evidence="1" id="KW-0489">Methyltransferase</keyword>
<feature type="binding site" evidence="5">
    <location>
        <position position="161"/>
    </location>
    <ligand>
        <name>S-adenosyl-L-methionine</name>
        <dbReference type="ChEBI" id="CHEBI:59789"/>
    </ligand>
</feature>
<proteinExistence type="predicted"/>
<dbReference type="PANTHER" id="PTHR12133:SF1">
    <property type="entry name" value="TRNA (ADENINE(58)-N(1))-METHYLTRANSFERASE, MITOCHONDRIAL"/>
    <property type="match status" value="1"/>
</dbReference>
<name>A0AAX4NHB4_9ARCH</name>
<dbReference type="GO" id="GO:0030488">
    <property type="term" value="P:tRNA methylation"/>
    <property type="evidence" value="ECO:0007669"/>
    <property type="project" value="InterPro"/>
</dbReference>
<gene>
    <name evidence="7" type="ORF">OXIME_000821</name>
</gene>
<protein>
    <recommendedName>
        <fullName evidence="6">tRNA (adenine(58)-N(1))-methyltransferase catalytic subunit TRM61 C-terminal domain-containing protein</fullName>
    </recommendedName>
</protein>
<dbReference type="PANTHER" id="PTHR12133">
    <property type="entry name" value="TRNA (ADENINE(58)-N(1))-METHYLTRANSFERASE"/>
    <property type="match status" value="1"/>
</dbReference>
<dbReference type="KEGG" id="omr:OXIME_000821"/>
<evidence type="ECO:0000256" key="2">
    <source>
        <dbReference type="ARBA" id="ARBA00022679"/>
    </source>
</evidence>